<accession>A0A9W6H919</accession>
<organism evidence="1 2">
    <name type="scientific">Leifsonia poae</name>
    <dbReference type="NCBI Taxonomy" id="110933"/>
    <lineage>
        <taxon>Bacteria</taxon>
        <taxon>Bacillati</taxon>
        <taxon>Actinomycetota</taxon>
        <taxon>Actinomycetes</taxon>
        <taxon>Micrococcales</taxon>
        <taxon>Microbacteriaceae</taxon>
        <taxon>Leifsonia</taxon>
    </lineage>
</organism>
<gene>
    <name evidence="1" type="ORF">GCM10017584_17180</name>
</gene>
<reference evidence="1" key="2">
    <citation type="submission" date="2023-01" db="EMBL/GenBank/DDBJ databases">
        <authorList>
            <person name="Sun Q."/>
            <person name="Evtushenko L."/>
        </authorList>
    </citation>
    <scope>NUCLEOTIDE SEQUENCE</scope>
    <source>
        <strain evidence="1">VKM Ac-1401</strain>
    </source>
</reference>
<evidence type="ECO:0000313" key="1">
    <source>
        <dbReference type="EMBL" id="GLJ76144.1"/>
    </source>
</evidence>
<dbReference type="Proteomes" id="UP001142372">
    <property type="component" value="Unassembled WGS sequence"/>
</dbReference>
<sequence length="79" mass="8570">MLDGHVEVALGYLGHARWSVTANGRYAGIVREWGNGYQARCPGDESIGGADREDWTVALHLLLMEADIAVAVSARAVFR</sequence>
<reference evidence="1" key="1">
    <citation type="journal article" date="2014" name="Int. J. Syst. Evol. Microbiol.">
        <title>Complete genome sequence of Corynebacterium casei LMG S-19264T (=DSM 44701T), isolated from a smear-ripened cheese.</title>
        <authorList>
            <consortium name="US DOE Joint Genome Institute (JGI-PGF)"/>
            <person name="Walter F."/>
            <person name="Albersmeier A."/>
            <person name="Kalinowski J."/>
            <person name="Ruckert C."/>
        </authorList>
    </citation>
    <scope>NUCLEOTIDE SEQUENCE</scope>
    <source>
        <strain evidence="1">VKM Ac-1401</strain>
    </source>
</reference>
<name>A0A9W6H919_9MICO</name>
<evidence type="ECO:0000313" key="2">
    <source>
        <dbReference type="Proteomes" id="UP001142372"/>
    </source>
</evidence>
<dbReference type="EMBL" id="BSEN01000006">
    <property type="protein sequence ID" value="GLJ76144.1"/>
    <property type="molecule type" value="Genomic_DNA"/>
</dbReference>
<keyword evidence="2" id="KW-1185">Reference proteome</keyword>
<protein>
    <submittedName>
        <fullName evidence="1">Uncharacterized protein</fullName>
    </submittedName>
</protein>
<dbReference type="AlphaFoldDB" id="A0A9W6H919"/>
<proteinExistence type="predicted"/>
<comment type="caution">
    <text evidence="1">The sequence shown here is derived from an EMBL/GenBank/DDBJ whole genome shotgun (WGS) entry which is preliminary data.</text>
</comment>